<comment type="caution">
    <text evidence="2">The sequence shown here is derived from an EMBL/GenBank/DDBJ whole genome shotgun (WGS) entry which is preliminary data.</text>
</comment>
<evidence type="ECO:0008006" key="4">
    <source>
        <dbReference type="Google" id="ProtNLM"/>
    </source>
</evidence>
<evidence type="ECO:0000313" key="2">
    <source>
        <dbReference type="EMBL" id="MBC2904732.1"/>
    </source>
</evidence>
<keyword evidence="3" id="KW-1185">Reference proteome</keyword>
<dbReference type="InterPro" id="IPR036188">
    <property type="entry name" value="FAD/NAD-bd_sf"/>
</dbReference>
<protein>
    <recommendedName>
        <fullName evidence="4">FAD-binding oxidoreductase</fullName>
    </recommendedName>
</protein>
<dbReference type="SUPFAM" id="SSF51905">
    <property type="entry name" value="FAD/NAD(P)-binding domain"/>
    <property type="match status" value="1"/>
</dbReference>
<feature type="region of interest" description="Disordered" evidence="1">
    <location>
        <begin position="1"/>
        <end position="23"/>
    </location>
</feature>
<name>A0A7X1MB11_9ACTN</name>
<evidence type="ECO:0000313" key="3">
    <source>
        <dbReference type="Proteomes" id="UP000584670"/>
    </source>
</evidence>
<dbReference type="Proteomes" id="UP000584670">
    <property type="component" value="Unassembled WGS sequence"/>
</dbReference>
<dbReference type="RefSeq" id="WP_186284606.1">
    <property type="nucleotide sequence ID" value="NZ_JACMSF010000028.1"/>
</dbReference>
<dbReference type="EMBL" id="JACMSF010000028">
    <property type="protein sequence ID" value="MBC2904732.1"/>
    <property type="molecule type" value="Genomic_DNA"/>
</dbReference>
<accession>A0A7X1MB11</accession>
<sequence length="57" mass="5867">MRQGSYWLETAPPGAPAPPPTDDLTVDVAVVGGGIAGLSTACVDTEIGGAWERIRRS</sequence>
<gene>
    <name evidence="2" type="ORF">H4N64_24675</name>
</gene>
<proteinExistence type="predicted"/>
<reference evidence="2 3" key="1">
    <citation type="submission" date="2020-08" db="EMBL/GenBank/DDBJ databases">
        <title>Streptomyces sp. PSKA01 genome sequencing and assembly.</title>
        <authorList>
            <person name="Mandal S."/>
            <person name="Maiti P.K."/>
            <person name="Das P."/>
        </authorList>
    </citation>
    <scope>NUCLEOTIDE SEQUENCE [LARGE SCALE GENOMIC DNA]</scope>
    <source>
        <strain evidence="2 3">PSKA01</strain>
    </source>
</reference>
<organism evidence="2 3">
    <name type="scientific">Streptomyces cupreus</name>
    <dbReference type="NCBI Taxonomy" id="2759956"/>
    <lineage>
        <taxon>Bacteria</taxon>
        <taxon>Bacillati</taxon>
        <taxon>Actinomycetota</taxon>
        <taxon>Actinomycetes</taxon>
        <taxon>Kitasatosporales</taxon>
        <taxon>Streptomycetaceae</taxon>
        <taxon>Streptomyces</taxon>
    </lineage>
</organism>
<dbReference type="AlphaFoldDB" id="A0A7X1MB11"/>
<evidence type="ECO:0000256" key="1">
    <source>
        <dbReference type="SAM" id="MobiDB-lite"/>
    </source>
</evidence>